<feature type="transmembrane region" description="Helical" evidence="6">
    <location>
        <begin position="221"/>
        <end position="246"/>
    </location>
</feature>
<reference evidence="8 9" key="1">
    <citation type="submission" date="2016-10" db="EMBL/GenBank/DDBJ databases">
        <authorList>
            <person name="de Groot N.N."/>
        </authorList>
    </citation>
    <scope>NUCLEOTIDE SEQUENCE [LARGE SCALE GENOMIC DNA]</scope>
    <source>
        <strain evidence="8 9">DSM 45514</strain>
    </source>
</reference>
<evidence type="ECO:0000256" key="6">
    <source>
        <dbReference type="SAM" id="Phobius"/>
    </source>
</evidence>
<dbReference type="PROSITE" id="PS50850">
    <property type="entry name" value="MFS"/>
    <property type="match status" value="1"/>
</dbReference>
<feature type="transmembrane region" description="Helical" evidence="6">
    <location>
        <begin position="51"/>
        <end position="70"/>
    </location>
</feature>
<evidence type="ECO:0000256" key="4">
    <source>
        <dbReference type="ARBA" id="ARBA00022989"/>
    </source>
</evidence>
<feature type="transmembrane region" description="Helical" evidence="6">
    <location>
        <begin position="314"/>
        <end position="336"/>
    </location>
</feature>
<evidence type="ECO:0000313" key="8">
    <source>
        <dbReference type="EMBL" id="SDC18334.1"/>
    </source>
</evidence>
<evidence type="ECO:0000256" key="2">
    <source>
        <dbReference type="ARBA" id="ARBA00022448"/>
    </source>
</evidence>
<feature type="transmembrane region" description="Helical" evidence="6">
    <location>
        <begin position="348"/>
        <end position="370"/>
    </location>
</feature>
<comment type="subcellular location">
    <subcellularLocation>
        <location evidence="1">Cell membrane</location>
        <topology evidence="1">Multi-pass membrane protein</topology>
    </subcellularLocation>
</comment>
<protein>
    <submittedName>
        <fullName evidence="8">Sugar phosphate permease</fullName>
    </submittedName>
</protein>
<evidence type="ECO:0000256" key="5">
    <source>
        <dbReference type="ARBA" id="ARBA00023136"/>
    </source>
</evidence>
<feature type="transmembrane region" description="Helical" evidence="6">
    <location>
        <begin position="287"/>
        <end position="308"/>
    </location>
</feature>
<feature type="transmembrane region" description="Helical" evidence="6">
    <location>
        <begin position="382"/>
        <end position="400"/>
    </location>
</feature>
<dbReference type="STRING" id="1236220.SAMN04488112_10451"/>
<dbReference type="EMBL" id="FMZA01000004">
    <property type="protein sequence ID" value="SDC18334.1"/>
    <property type="molecule type" value="Genomic_DNA"/>
</dbReference>
<organism evidence="8 9">
    <name type="scientific">Melghirimyces thermohalophilus</name>
    <dbReference type="NCBI Taxonomy" id="1236220"/>
    <lineage>
        <taxon>Bacteria</taxon>
        <taxon>Bacillati</taxon>
        <taxon>Bacillota</taxon>
        <taxon>Bacilli</taxon>
        <taxon>Bacillales</taxon>
        <taxon>Thermoactinomycetaceae</taxon>
        <taxon>Melghirimyces</taxon>
    </lineage>
</organism>
<name>A0A1G6JHW5_9BACL</name>
<feature type="domain" description="Major facilitator superfamily (MFS) profile" evidence="7">
    <location>
        <begin position="17"/>
        <end position="405"/>
    </location>
</feature>
<evidence type="ECO:0000256" key="1">
    <source>
        <dbReference type="ARBA" id="ARBA00004651"/>
    </source>
</evidence>
<dbReference type="PANTHER" id="PTHR23527">
    <property type="entry name" value="BLL3282 PROTEIN"/>
    <property type="match status" value="1"/>
</dbReference>
<dbReference type="RefSeq" id="WP_091566836.1">
    <property type="nucleotide sequence ID" value="NZ_FMZA01000004.1"/>
</dbReference>
<gene>
    <name evidence="8" type="ORF">SAMN04488112_10451</name>
</gene>
<sequence length="412" mass="44371">MESSEGAPYESYRAWKMLGILLAAQVAVAFLGRGLAPLGPLIEKDLSITKAQVGMLPAALFLGQSFFNLPSGYFADRYGSRIMLLILCLSAAASFILVTGVPFFGWLLLFVVVGGFAYGGMHPVTNRGIIYWFPQQRRGTAMGIKQTGVTAGSALAALILLPAAMTWGWRESLIAAALCTGGVGVLVYLLYRDSREAAPRKKNEGVSLIHSVRPLAKSRPLWWLSLAAVGLNMGNLVLSTYVVFFAYEHLEYPLYVAGTLLVVSEVAGSAGRIIWGWVSDRLLGGRRLVVLMGITLITIVLSVIFALLPPHVPYFLFLLLVVVFGFSISGFNGIWMNAATESVPREQAGMASGFSVSIGSWGVILGPPLFGWVVDQGGYTPAWLVLAGMMVAVLLLLIGMEKSSRIPVKEGY</sequence>
<evidence type="ECO:0000256" key="3">
    <source>
        <dbReference type="ARBA" id="ARBA00022692"/>
    </source>
</evidence>
<dbReference type="AlphaFoldDB" id="A0A1G6JHW5"/>
<dbReference type="CDD" id="cd17475">
    <property type="entry name" value="MFS_MT3072_like"/>
    <property type="match status" value="1"/>
</dbReference>
<dbReference type="SUPFAM" id="SSF103473">
    <property type="entry name" value="MFS general substrate transporter"/>
    <property type="match status" value="1"/>
</dbReference>
<dbReference type="InterPro" id="IPR011701">
    <property type="entry name" value="MFS"/>
</dbReference>
<dbReference type="GO" id="GO:0005886">
    <property type="term" value="C:plasma membrane"/>
    <property type="evidence" value="ECO:0007669"/>
    <property type="project" value="UniProtKB-SubCell"/>
</dbReference>
<dbReference type="Pfam" id="PF07690">
    <property type="entry name" value="MFS_1"/>
    <property type="match status" value="1"/>
</dbReference>
<feature type="transmembrane region" description="Helical" evidence="6">
    <location>
        <begin position="82"/>
        <end position="98"/>
    </location>
</feature>
<keyword evidence="5 6" id="KW-0472">Membrane</keyword>
<evidence type="ECO:0000259" key="7">
    <source>
        <dbReference type="PROSITE" id="PS50850"/>
    </source>
</evidence>
<proteinExistence type="predicted"/>
<keyword evidence="4 6" id="KW-1133">Transmembrane helix</keyword>
<keyword evidence="3 6" id="KW-0812">Transmembrane</keyword>
<dbReference type="PANTHER" id="PTHR23527:SF1">
    <property type="entry name" value="BLL3282 PROTEIN"/>
    <property type="match status" value="1"/>
</dbReference>
<accession>A0A1G6JHW5</accession>
<feature type="transmembrane region" description="Helical" evidence="6">
    <location>
        <begin position="146"/>
        <end position="167"/>
    </location>
</feature>
<dbReference type="OrthoDB" id="9794076at2"/>
<dbReference type="GO" id="GO:0022857">
    <property type="term" value="F:transmembrane transporter activity"/>
    <property type="evidence" value="ECO:0007669"/>
    <property type="project" value="InterPro"/>
</dbReference>
<feature type="transmembrane region" description="Helical" evidence="6">
    <location>
        <begin position="252"/>
        <end position="275"/>
    </location>
</feature>
<dbReference type="InterPro" id="IPR052952">
    <property type="entry name" value="MFS-Transporter"/>
</dbReference>
<dbReference type="InterPro" id="IPR036259">
    <property type="entry name" value="MFS_trans_sf"/>
</dbReference>
<dbReference type="InterPro" id="IPR020846">
    <property type="entry name" value="MFS_dom"/>
</dbReference>
<dbReference type="Gene3D" id="1.20.1250.20">
    <property type="entry name" value="MFS general substrate transporter like domains"/>
    <property type="match status" value="2"/>
</dbReference>
<evidence type="ECO:0000313" key="9">
    <source>
        <dbReference type="Proteomes" id="UP000199387"/>
    </source>
</evidence>
<keyword evidence="2" id="KW-0813">Transport</keyword>
<feature type="transmembrane region" description="Helical" evidence="6">
    <location>
        <begin position="173"/>
        <end position="191"/>
    </location>
</feature>
<keyword evidence="9" id="KW-1185">Reference proteome</keyword>
<feature type="transmembrane region" description="Helical" evidence="6">
    <location>
        <begin position="104"/>
        <end position="125"/>
    </location>
</feature>
<dbReference type="Proteomes" id="UP000199387">
    <property type="component" value="Unassembled WGS sequence"/>
</dbReference>